<name>A0A2H3KB38_9FLAO</name>
<accession>A0A2H3KB38</accession>
<evidence type="ECO:0000313" key="1">
    <source>
        <dbReference type="EMBL" id="PDS24120.1"/>
    </source>
</evidence>
<gene>
    <name evidence="1" type="ORF">B0A77_09015</name>
</gene>
<dbReference type="EMBL" id="PCMW01000047">
    <property type="protein sequence ID" value="PDS24120.1"/>
    <property type="molecule type" value="Genomic_DNA"/>
</dbReference>
<reference evidence="1 2" key="1">
    <citation type="submission" date="2017-09" db="EMBL/GenBank/DDBJ databases">
        <title>Whole genomes of Flavobacteriaceae.</title>
        <authorList>
            <person name="Stine C."/>
            <person name="Li C."/>
            <person name="Tadesse D."/>
        </authorList>
    </citation>
    <scope>NUCLEOTIDE SEQUENCE [LARGE SCALE GENOMIC DNA]</scope>
    <source>
        <strain evidence="1 2">ATCC 35036</strain>
    </source>
</reference>
<organism evidence="1 2">
    <name type="scientific">Flavobacterium branchiophilum</name>
    <dbReference type="NCBI Taxonomy" id="55197"/>
    <lineage>
        <taxon>Bacteria</taxon>
        <taxon>Pseudomonadati</taxon>
        <taxon>Bacteroidota</taxon>
        <taxon>Flavobacteriia</taxon>
        <taxon>Flavobacteriales</taxon>
        <taxon>Flavobacteriaceae</taxon>
        <taxon>Flavobacterium</taxon>
    </lineage>
</organism>
<protein>
    <submittedName>
        <fullName evidence="1">Uncharacterized protein</fullName>
    </submittedName>
</protein>
<evidence type="ECO:0000313" key="2">
    <source>
        <dbReference type="Proteomes" id="UP000220828"/>
    </source>
</evidence>
<dbReference type="RefSeq" id="WP_097554220.1">
    <property type="nucleotide sequence ID" value="NZ_PCMW01000047.1"/>
</dbReference>
<proteinExistence type="predicted"/>
<dbReference type="AlphaFoldDB" id="A0A2H3KB38"/>
<sequence length="71" mass="7980">MAGNTDYGFNHHIVEKIVDGKTIIFDNMNPNDMLKEDYIKKIDGIIPRKGPSSYQNGKTLLQNAKKVESAN</sequence>
<dbReference type="Proteomes" id="UP000220828">
    <property type="component" value="Unassembled WGS sequence"/>
</dbReference>
<comment type="caution">
    <text evidence="1">The sequence shown here is derived from an EMBL/GenBank/DDBJ whole genome shotgun (WGS) entry which is preliminary data.</text>
</comment>